<comment type="similarity">
    <text evidence="2 14 15">Belongs to the TonB-dependent receptor family.</text>
</comment>
<dbReference type="Proteomes" id="UP001198602">
    <property type="component" value="Unassembled WGS sequence"/>
</dbReference>
<keyword evidence="3 14" id="KW-0813">Transport</keyword>
<evidence type="ECO:0000259" key="18">
    <source>
        <dbReference type="Pfam" id="PF07715"/>
    </source>
</evidence>
<dbReference type="InterPro" id="IPR012910">
    <property type="entry name" value="Plug_dom"/>
</dbReference>
<evidence type="ECO:0000256" key="11">
    <source>
        <dbReference type="ARBA" id="ARBA00023136"/>
    </source>
</evidence>
<sequence>MFRKDSSFAPRMLLLPAALASVFALSGTVSTACAQETASAGTSVPVHLYELKPGPLVQTLDAIQQTSGQRIAFDRAALAAAQAGAVRGNLSAGAAVAQALSGTGYIMNEDGAGVLSVTARQVVVTAKRDEAETSFKASRSDTATRSGSSLHLTPGSITLITGKVLETQQVTDVTEALRNVSGVSFNQNPQGIANFEIRGFTASSTSNGVSDPHATTRSVYTVERIEVLKGPQAILSGGDSIGGGVNIVVKKPQAEPIRDLTLQYGSRQDKTVALDLSGPLSEDKRLTYRTIASVSDAEDSDAGFDGREHRSFMQAFRWKDRRTDFTLGAEYTKGHTPLMRYTFALRDGSILPPPERVLGHPADGFDFRNRRVHYQLEQQLTENAVLVSRLQHARDNFDVHALSPNGFSYAAGAAPNAPRADMTFYGSRSFRNDSTTSGDHYLRLGLRTGPVRHKLSIGYNHTDLDFSQTQLSGPDLSVPVYAATPYVFQDLRQGATSLVVDGRDGQNQKAAYIQDLISYEKWNLLLNWRRNRYTVKDSAYTFYPDKFVYSAPAEITYSTTPGAGIVYQLTDQTALYASYAQGFDPQNFLQCGGGVVPPNETRNREVGAKFDLLDSRFALTTSLFSMQQSNSLVYFQPGNCYNVRDAQRTRGAEIDAQGRLAPGLEAVFNYTYTRIEDVGSSTAVFAGRPKHKMSLWALYDFQSAALKGFSAGLGVSASSRSLGSRDPRVQFHLPGQAQVDTSLRYSSDPWALTFGITNLFDRTLYSTTVSNSFIPVNAGRAFMLTVKRSFK</sequence>
<dbReference type="InterPro" id="IPR037066">
    <property type="entry name" value="Plug_dom_sf"/>
</dbReference>
<comment type="subcellular location">
    <subcellularLocation>
        <location evidence="1 14">Cell outer membrane</location>
        <topology evidence="1 14">Multi-pass membrane protein</topology>
    </subcellularLocation>
</comment>
<keyword evidence="6 14" id="KW-0812">Transmembrane</keyword>
<evidence type="ECO:0000256" key="13">
    <source>
        <dbReference type="ARBA" id="ARBA00023237"/>
    </source>
</evidence>
<evidence type="ECO:0000256" key="4">
    <source>
        <dbReference type="ARBA" id="ARBA00022452"/>
    </source>
</evidence>
<keyword evidence="12 19" id="KW-0675">Receptor</keyword>
<dbReference type="Pfam" id="PF00593">
    <property type="entry name" value="TonB_dep_Rec_b-barrel"/>
    <property type="match status" value="1"/>
</dbReference>
<keyword evidence="13 14" id="KW-0998">Cell outer membrane</keyword>
<keyword evidence="4 14" id="KW-1134">Transmembrane beta strand</keyword>
<keyword evidence="8" id="KW-0408">Iron</keyword>
<dbReference type="PROSITE" id="PS51257">
    <property type="entry name" value="PROKAR_LIPOPROTEIN"/>
    <property type="match status" value="1"/>
</dbReference>
<evidence type="ECO:0000256" key="2">
    <source>
        <dbReference type="ARBA" id="ARBA00009810"/>
    </source>
</evidence>
<keyword evidence="11 14" id="KW-0472">Membrane</keyword>
<dbReference type="InterPro" id="IPR036942">
    <property type="entry name" value="Beta-barrel_TonB_sf"/>
</dbReference>
<dbReference type="CDD" id="cd01347">
    <property type="entry name" value="ligand_gated_channel"/>
    <property type="match status" value="1"/>
</dbReference>
<proteinExistence type="inferred from homology"/>
<dbReference type="InterPro" id="IPR039426">
    <property type="entry name" value="TonB-dep_rcpt-like"/>
</dbReference>
<evidence type="ECO:0000256" key="1">
    <source>
        <dbReference type="ARBA" id="ARBA00004571"/>
    </source>
</evidence>
<dbReference type="Gene3D" id="2.40.170.20">
    <property type="entry name" value="TonB-dependent receptor, beta-barrel domain"/>
    <property type="match status" value="1"/>
</dbReference>
<name>A0ABS7YAD2_9BURK</name>
<dbReference type="InterPro" id="IPR000531">
    <property type="entry name" value="Beta-barrel_TonB"/>
</dbReference>
<evidence type="ECO:0000256" key="6">
    <source>
        <dbReference type="ARBA" id="ARBA00022692"/>
    </source>
</evidence>
<protein>
    <submittedName>
        <fullName evidence="19">TonB-dependent receptor</fullName>
    </submittedName>
</protein>
<dbReference type="EMBL" id="JAHYBX010000001">
    <property type="protein sequence ID" value="MCA1855499.1"/>
    <property type="molecule type" value="Genomic_DNA"/>
</dbReference>
<dbReference type="Pfam" id="PF07715">
    <property type="entry name" value="Plug"/>
    <property type="match status" value="1"/>
</dbReference>
<evidence type="ECO:0000313" key="20">
    <source>
        <dbReference type="Proteomes" id="UP001198602"/>
    </source>
</evidence>
<dbReference type="PANTHER" id="PTHR32552">
    <property type="entry name" value="FERRICHROME IRON RECEPTOR-RELATED"/>
    <property type="match status" value="1"/>
</dbReference>
<feature type="domain" description="TonB-dependent receptor plug" evidence="18">
    <location>
        <begin position="153"/>
        <end position="243"/>
    </location>
</feature>
<accession>A0ABS7YAD2</accession>
<feature type="chain" id="PRO_5047488600" evidence="16">
    <location>
        <begin position="35"/>
        <end position="791"/>
    </location>
</feature>
<evidence type="ECO:0000256" key="15">
    <source>
        <dbReference type="RuleBase" id="RU003357"/>
    </source>
</evidence>
<dbReference type="SUPFAM" id="SSF56935">
    <property type="entry name" value="Porins"/>
    <property type="match status" value="1"/>
</dbReference>
<evidence type="ECO:0000259" key="17">
    <source>
        <dbReference type="Pfam" id="PF00593"/>
    </source>
</evidence>
<keyword evidence="5" id="KW-0410">Iron transport</keyword>
<feature type="domain" description="TonB-dependent receptor-like beta-barrel" evidence="17">
    <location>
        <begin position="309"/>
        <end position="759"/>
    </location>
</feature>
<keyword evidence="20" id="KW-1185">Reference proteome</keyword>
<evidence type="ECO:0000313" key="19">
    <source>
        <dbReference type="EMBL" id="MCA1855499.1"/>
    </source>
</evidence>
<feature type="signal peptide" evidence="16">
    <location>
        <begin position="1"/>
        <end position="34"/>
    </location>
</feature>
<evidence type="ECO:0000256" key="8">
    <source>
        <dbReference type="ARBA" id="ARBA00023004"/>
    </source>
</evidence>
<evidence type="ECO:0000256" key="7">
    <source>
        <dbReference type="ARBA" id="ARBA00022729"/>
    </source>
</evidence>
<keyword evidence="9" id="KW-0406">Ion transport</keyword>
<organism evidence="19 20">
    <name type="scientific">Massilia hydrophila</name>
    <dbReference type="NCBI Taxonomy" id="3044279"/>
    <lineage>
        <taxon>Bacteria</taxon>
        <taxon>Pseudomonadati</taxon>
        <taxon>Pseudomonadota</taxon>
        <taxon>Betaproteobacteria</taxon>
        <taxon>Burkholderiales</taxon>
        <taxon>Oxalobacteraceae</taxon>
        <taxon>Telluria group</taxon>
        <taxon>Massilia</taxon>
    </lineage>
</organism>
<dbReference type="Gene3D" id="3.55.50.30">
    <property type="match status" value="1"/>
</dbReference>
<dbReference type="PANTHER" id="PTHR32552:SF68">
    <property type="entry name" value="FERRICHROME OUTER MEMBRANE TRANSPORTER_PHAGE RECEPTOR"/>
    <property type="match status" value="1"/>
</dbReference>
<keyword evidence="7 16" id="KW-0732">Signal</keyword>
<evidence type="ECO:0000256" key="16">
    <source>
        <dbReference type="SAM" id="SignalP"/>
    </source>
</evidence>
<comment type="caution">
    <text evidence="19">The sequence shown here is derived from an EMBL/GenBank/DDBJ whole genome shotgun (WGS) entry which is preliminary data.</text>
</comment>
<evidence type="ECO:0000256" key="10">
    <source>
        <dbReference type="ARBA" id="ARBA00023077"/>
    </source>
</evidence>
<keyword evidence="10 15" id="KW-0798">TonB box</keyword>
<gene>
    <name evidence="19" type="ORF">LE190_06105</name>
</gene>
<dbReference type="Gene3D" id="2.170.130.10">
    <property type="entry name" value="TonB-dependent receptor, plug domain"/>
    <property type="match status" value="1"/>
</dbReference>
<evidence type="ECO:0000256" key="9">
    <source>
        <dbReference type="ARBA" id="ARBA00023065"/>
    </source>
</evidence>
<evidence type="ECO:0000256" key="3">
    <source>
        <dbReference type="ARBA" id="ARBA00022448"/>
    </source>
</evidence>
<dbReference type="NCBIfam" id="TIGR01783">
    <property type="entry name" value="TonB-siderophor"/>
    <property type="match status" value="1"/>
</dbReference>
<evidence type="ECO:0000256" key="14">
    <source>
        <dbReference type="PROSITE-ProRule" id="PRU01360"/>
    </source>
</evidence>
<dbReference type="PROSITE" id="PS52016">
    <property type="entry name" value="TONB_DEPENDENT_REC_3"/>
    <property type="match status" value="1"/>
</dbReference>
<reference evidence="19 20" key="1">
    <citation type="submission" date="2021-07" db="EMBL/GenBank/DDBJ databases">
        <title>Characterization of Violacein-producing bacteria and related species.</title>
        <authorList>
            <person name="Wilson H.S."/>
            <person name="De Leon M.E."/>
        </authorList>
    </citation>
    <scope>NUCLEOTIDE SEQUENCE [LARGE SCALE GENOMIC DNA]</scope>
    <source>
        <strain evidence="19 20">HSC-2F05</strain>
    </source>
</reference>
<evidence type="ECO:0000256" key="12">
    <source>
        <dbReference type="ARBA" id="ARBA00023170"/>
    </source>
</evidence>
<dbReference type="RefSeq" id="WP_225237840.1">
    <property type="nucleotide sequence ID" value="NZ_JAHYBX010000001.1"/>
</dbReference>
<dbReference type="InterPro" id="IPR010105">
    <property type="entry name" value="TonB_sidphr_rcpt"/>
</dbReference>
<evidence type="ECO:0000256" key="5">
    <source>
        <dbReference type="ARBA" id="ARBA00022496"/>
    </source>
</evidence>